<organism evidence="10 11">
    <name type="scientific">Kitasatospora arboriphila</name>
    <dbReference type="NCBI Taxonomy" id="258052"/>
    <lineage>
        <taxon>Bacteria</taxon>
        <taxon>Bacillati</taxon>
        <taxon>Actinomycetota</taxon>
        <taxon>Actinomycetes</taxon>
        <taxon>Kitasatosporales</taxon>
        <taxon>Streptomycetaceae</taxon>
        <taxon>Kitasatospora</taxon>
    </lineage>
</organism>
<dbReference type="InterPro" id="IPR022764">
    <property type="entry name" value="Peptidase_S54_rhomboid_dom"/>
</dbReference>
<evidence type="ECO:0000256" key="5">
    <source>
        <dbReference type="ARBA" id="ARBA00022989"/>
    </source>
</evidence>
<keyword evidence="4 8" id="KW-0812">Transmembrane</keyword>
<feature type="transmembrane region" description="Helical" evidence="8">
    <location>
        <begin position="51"/>
        <end position="71"/>
    </location>
</feature>
<feature type="transmembrane region" description="Helical" evidence="8">
    <location>
        <begin position="152"/>
        <end position="169"/>
    </location>
</feature>
<evidence type="ECO:0000256" key="7">
    <source>
        <dbReference type="SAM" id="MobiDB-lite"/>
    </source>
</evidence>
<evidence type="ECO:0000259" key="9">
    <source>
        <dbReference type="Pfam" id="PF01694"/>
    </source>
</evidence>
<comment type="subcellular location">
    <subcellularLocation>
        <location evidence="1">Membrane</location>
        <topology evidence="1">Multi-pass membrane protein</topology>
    </subcellularLocation>
</comment>
<evidence type="ECO:0000256" key="3">
    <source>
        <dbReference type="ARBA" id="ARBA00022519"/>
    </source>
</evidence>
<dbReference type="InterPro" id="IPR035952">
    <property type="entry name" value="Rhomboid-like_sf"/>
</dbReference>
<evidence type="ECO:0000256" key="6">
    <source>
        <dbReference type="ARBA" id="ARBA00023136"/>
    </source>
</evidence>
<gene>
    <name evidence="10" type="ORF">GCM10009663_77260</name>
</gene>
<dbReference type="Gene3D" id="1.20.1540.10">
    <property type="entry name" value="Rhomboid-like"/>
    <property type="match status" value="1"/>
</dbReference>
<evidence type="ECO:0000256" key="2">
    <source>
        <dbReference type="ARBA" id="ARBA00022475"/>
    </source>
</evidence>
<dbReference type="Proteomes" id="UP001499987">
    <property type="component" value="Unassembled WGS sequence"/>
</dbReference>
<evidence type="ECO:0000313" key="10">
    <source>
        <dbReference type="EMBL" id="GAA1128216.1"/>
    </source>
</evidence>
<dbReference type="SUPFAM" id="SSF144091">
    <property type="entry name" value="Rhomboid-like"/>
    <property type="match status" value="1"/>
</dbReference>
<feature type="compositionally biased region" description="Low complexity" evidence="7">
    <location>
        <begin position="234"/>
        <end position="246"/>
    </location>
</feature>
<keyword evidence="6 8" id="KW-0472">Membrane</keyword>
<evidence type="ECO:0000256" key="8">
    <source>
        <dbReference type="SAM" id="Phobius"/>
    </source>
</evidence>
<keyword evidence="11" id="KW-1185">Reference proteome</keyword>
<keyword evidence="2" id="KW-1003">Cell membrane</keyword>
<evidence type="ECO:0000313" key="11">
    <source>
        <dbReference type="Proteomes" id="UP001499987"/>
    </source>
</evidence>
<dbReference type="EMBL" id="BAAALD010000180">
    <property type="protein sequence ID" value="GAA1128216.1"/>
    <property type="molecule type" value="Genomic_DNA"/>
</dbReference>
<evidence type="ECO:0000256" key="1">
    <source>
        <dbReference type="ARBA" id="ARBA00004141"/>
    </source>
</evidence>
<keyword evidence="3" id="KW-0997">Cell inner membrane</keyword>
<feature type="transmembrane region" description="Helical" evidence="8">
    <location>
        <begin position="128"/>
        <end position="146"/>
    </location>
</feature>
<name>A0ABN1U895_9ACTN</name>
<evidence type="ECO:0000256" key="4">
    <source>
        <dbReference type="ARBA" id="ARBA00022692"/>
    </source>
</evidence>
<feature type="transmembrane region" description="Helical" evidence="8">
    <location>
        <begin position="181"/>
        <end position="198"/>
    </location>
</feature>
<sequence>MIRHLLRTGEGLSGRSGGLSRPLAAPYSRVMATVQRTESDPARTVAEARRAFFVMFAFLCTVWALQLANWLGDYALTLDFGIRSHRPERLPDVLAAPLLHVNWQHVESNSGPLFVFGFLAAYRGVKKFLGLTLLVALTSGAAVWLFESEQMVTVGASGLIYGYFGYVVLRGVIDRNLIDSLVGLVMAASFAYILTTAVPGTPGVSWLGHLGGLVGGLFGAWLLRDRGARTVRAGATDAGPAADTRPGPAGTVATRGAAAPGTLPKSPRAALLKELDDLGL</sequence>
<accession>A0ABN1U895</accession>
<feature type="region of interest" description="Disordered" evidence="7">
    <location>
        <begin position="234"/>
        <end position="265"/>
    </location>
</feature>
<comment type="caution">
    <text evidence="10">The sequence shown here is derived from an EMBL/GenBank/DDBJ whole genome shotgun (WGS) entry which is preliminary data.</text>
</comment>
<feature type="domain" description="Peptidase S54 rhomboid" evidence="9">
    <location>
        <begin position="93"/>
        <end position="224"/>
    </location>
</feature>
<dbReference type="PANTHER" id="PTHR43066">
    <property type="entry name" value="RHOMBOID-RELATED PROTEIN"/>
    <property type="match status" value="1"/>
</dbReference>
<feature type="transmembrane region" description="Helical" evidence="8">
    <location>
        <begin position="103"/>
        <end position="121"/>
    </location>
</feature>
<dbReference type="PANTHER" id="PTHR43066:SF26">
    <property type="entry name" value="RHOMBOID PROTEASE GLPG"/>
    <property type="match status" value="1"/>
</dbReference>
<protein>
    <recommendedName>
        <fullName evidence="9">Peptidase S54 rhomboid domain-containing protein</fullName>
    </recommendedName>
</protein>
<keyword evidence="5 8" id="KW-1133">Transmembrane helix</keyword>
<reference evidence="10 11" key="1">
    <citation type="journal article" date="2019" name="Int. J. Syst. Evol. Microbiol.">
        <title>The Global Catalogue of Microorganisms (GCM) 10K type strain sequencing project: providing services to taxonomists for standard genome sequencing and annotation.</title>
        <authorList>
            <consortium name="The Broad Institute Genomics Platform"/>
            <consortium name="The Broad Institute Genome Sequencing Center for Infectious Disease"/>
            <person name="Wu L."/>
            <person name="Ma J."/>
        </authorList>
    </citation>
    <scope>NUCLEOTIDE SEQUENCE [LARGE SCALE GENOMIC DNA]</scope>
    <source>
        <strain evidence="10 11">JCM 13002</strain>
    </source>
</reference>
<feature type="transmembrane region" description="Helical" evidence="8">
    <location>
        <begin position="204"/>
        <end position="223"/>
    </location>
</feature>
<proteinExistence type="predicted"/>
<dbReference type="Pfam" id="PF01694">
    <property type="entry name" value="Rhomboid"/>
    <property type="match status" value="1"/>
</dbReference>